<evidence type="ECO:0000259" key="2">
    <source>
        <dbReference type="Pfam" id="PF13336"/>
    </source>
</evidence>
<dbReference type="Proteomes" id="UP000807825">
    <property type="component" value="Unassembled WGS sequence"/>
</dbReference>
<feature type="domain" description="Acetyl-CoA hydrolase/transferase C-terminal" evidence="2">
    <location>
        <begin position="2"/>
        <end position="60"/>
    </location>
</feature>
<feature type="region of interest" description="Disordered" evidence="1">
    <location>
        <begin position="50"/>
        <end position="74"/>
    </location>
</feature>
<proteinExistence type="predicted"/>
<sequence length="74" mass="7666">MVESCPEDFSKDPFVISQNDNMVSINSAISADTAGPRRFSRVGGQVDFVRGANRSKGGSPTSIQSGSSCVGGPD</sequence>
<organism evidence="3 4">
    <name type="scientific">Desulfomonile tiedjei</name>
    <dbReference type="NCBI Taxonomy" id="2358"/>
    <lineage>
        <taxon>Bacteria</taxon>
        <taxon>Pseudomonadati</taxon>
        <taxon>Thermodesulfobacteriota</taxon>
        <taxon>Desulfomonilia</taxon>
        <taxon>Desulfomonilales</taxon>
        <taxon>Desulfomonilaceae</taxon>
        <taxon>Desulfomonile</taxon>
    </lineage>
</organism>
<dbReference type="InterPro" id="IPR037171">
    <property type="entry name" value="NagB/RpiA_transferase-like"/>
</dbReference>
<dbReference type="EMBL" id="JACRDE010000082">
    <property type="protein sequence ID" value="MBI5248392.1"/>
    <property type="molecule type" value="Genomic_DNA"/>
</dbReference>
<reference evidence="3" key="1">
    <citation type="submission" date="2020-07" db="EMBL/GenBank/DDBJ databases">
        <title>Huge and variable diversity of episymbiotic CPR bacteria and DPANN archaea in groundwater ecosystems.</title>
        <authorList>
            <person name="He C.Y."/>
            <person name="Keren R."/>
            <person name="Whittaker M."/>
            <person name="Farag I.F."/>
            <person name="Doudna J."/>
            <person name="Cate J.H.D."/>
            <person name="Banfield J.F."/>
        </authorList>
    </citation>
    <scope>NUCLEOTIDE SEQUENCE</scope>
    <source>
        <strain evidence="3">NC_groundwater_1664_Pr3_B-0.1um_52_9</strain>
    </source>
</reference>
<evidence type="ECO:0000313" key="3">
    <source>
        <dbReference type="EMBL" id="MBI5248392.1"/>
    </source>
</evidence>
<protein>
    <recommendedName>
        <fullName evidence="2">Acetyl-CoA hydrolase/transferase C-terminal domain-containing protein</fullName>
    </recommendedName>
</protein>
<accession>A0A9D6V3A5</accession>
<evidence type="ECO:0000256" key="1">
    <source>
        <dbReference type="SAM" id="MobiDB-lite"/>
    </source>
</evidence>
<dbReference type="SUPFAM" id="SSF100950">
    <property type="entry name" value="NagB/RpiA/CoA transferase-like"/>
    <property type="match status" value="1"/>
</dbReference>
<dbReference type="InterPro" id="IPR038460">
    <property type="entry name" value="AcetylCoA_hyd_C_sf"/>
</dbReference>
<dbReference type="AlphaFoldDB" id="A0A9D6V3A5"/>
<comment type="caution">
    <text evidence="3">The sequence shown here is derived from an EMBL/GenBank/DDBJ whole genome shotgun (WGS) entry which is preliminary data.</text>
</comment>
<dbReference type="InterPro" id="IPR026888">
    <property type="entry name" value="AcetylCoA_hyd_C"/>
</dbReference>
<dbReference type="Pfam" id="PF13336">
    <property type="entry name" value="AcetylCoA_hyd_C"/>
    <property type="match status" value="1"/>
</dbReference>
<evidence type="ECO:0000313" key="4">
    <source>
        <dbReference type="Proteomes" id="UP000807825"/>
    </source>
</evidence>
<name>A0A9D6V3A5_9BACT</name>
<gene>
    <name evidence="3" type="ORF">HY912_02760</name>
</gene>
<feature type="compositionally biased region" description="Polar residues" evidence="1">
    <location>
        <begin position="56"/>
        <end position="68"/>
    </location>
</feature>
<dbReference type="Gene3D" id="3.40.1080.20">
    <property type="entry name" value="Acetyl-CoA hydrolase/transferase C-terminal domain"/>
    <property type="match status" value="1"/>
</dbReference>